<dbReference type="InterPro" id="IPR011049">
    <property type="entry name" value="Serralysin-like_metalloprot_C"/>
</dbReference>
<gene>
    <name evidence="8" type="ORF">SAMN05421647_11080</name>
</gene>
<evidence type="ECO:0000313" key="8">
    <source>
        <dbReference type="EMBL" id="SIQ87630.1"/>
    </source>
</evidence>
<dbReference type="InterPro" id="IPR001343">
    <property type="entry name" value="Hemolysn_Ca-bd"/>
</dbReference>
<dbReference type="STRING" id="49186.SAMN05421647_11080"/>
<dbReference type="Pfam" id="PF13946">
    <property type="entry name" value="DUF4214"/>
    <property type="match status" value="2"/>
</dbReference>
<dbReference type="SMART" id="SM00235">
    <property type="entry name" value="ZnMc"/>
    <property type="match status" value="1"/>
</dbReference>
<dbReference type="GO" id="GO:0005615">
    <property type="term" value="C:extracellular space"/>
    <property type="evidence" value="ECO:0007669"/>
    <property type="project" value="InterPro"/>
</dbReference>
<protein>
    <submittedName>
        <fullName evidence="8">Metallo-peptidase family M12B Reprolysin-like</fullName>
    </submittedName>
</protein>
<dbReference type="InterPro" id="IPR024079">
    <property type="entry name" value="MetalloPept_cat_dom_sf"/>
</dbReference>
<evidence type="ECO:0000256" key="5">
    <source>
        <dbReference type="ARBA" id="ARBA00022737"/>
    </source>
</evidence>
<evidence type="ECO:0000256" key="1">
    <source>
        <dbReference type="ARBA" id="ARBA00001913"/>
    </source>
</evidence>
<dbReference type="CDD" id="cd04277">
    <property type="entry name" value="ZnMc_serralysin_like"/>
    <property type="match status" value="1"/>
</dbReference>
<dbReference type="GO" id="GO:0006508">
    <property type="term" value="P:proteolysis"/>
    <property type="evidence" value="ECO:0007669"/>
    <property type="project" value="InterPro"/>
</dbReference>
<dbReference type="Pfam" id="PF13583">
    <property type="entry name" value="Reprolysin_4"/>
    <property type="match status" value="1"/>
</dbReference>
<keyword evidence="4" id="KW-0964">Secreted</keyword>
<comment type="cofactor">
    <cofactor evidence="1">
        <name>Ca(2+)</name>
        <dbReference type="ChEBI" id="CHEBI:29108"/>
    </cofactor>
</comment>
<evidence type="ECO:0000256" key="6">
    <source>
        <dbReference type="ARBA" id="ARBA00022837"/>
    </source>
</evidence>
<accession>A0A1N6WCE4</accession>
<reference evidence="8 9" key="1">
    <citation type="submission" date="2017-01" db="EMBL/GenBank/DDBJ databases">
        <authorList>
            <person name="Mah S.A."/>
            <person name="Swanson W.J."/>
            <person name="Moy G.W."/>
            <person name="Vacquier V.D."/>
        </authorList>
    </citation>
    <scope>NUCLEOTIDE SEQUENCE [LARGE SCALE GENOMIC DNA]</scope>
    <source>
        <strain evidence="8 9">DSM 7027</strain>
    </source>
</reference>
<dbReference type="InterPro" id="IPR013858">
    <property type="entry name" value="Peptidase_M10B_C"/>
</dbReference>
<dbReference type="InterPro" id="IPR025282">
    <property type="entry name" value="DUF4214"/>
</dbReference>
<comment type="subcellular location">
    <subcellularLocation>
        <location evidence="2">Secreted</location>
    </subcellularLocation>
</comment>
<evidence type="ECO:0000313" key="9">
    <source>
        <dbReference type="Proteomes" id="UP000186895"/>
    </source>
</evidence>
<dbReference type="GO" id="GO:0008237">
    <property type="term" value="F:metallopeptidase activity"/>
    <property type="evidence" value="ECO:0007669"/>
    <property type="project" value="InterPro"/>
</dbReference>
<keyword evidence="5" id="KW-0677">Repeat</keyword>
<dbReference type="InterPro" id="IPR034033">
    <property type="entry name" value="Serralysin-like"/>
</dbReference>
<evidence type="ECO:0000256" key="3">
    <source>
        <dbReference type="ARBA" id="ARBA00009490"/>
    </source>
</evidence>
<evidence type="ECO:0000259" key="7">
    <source>
        <dbReference type="SMART" id="SM00235"/>
    </source>
</evidence>
<name>A0A1N6WCE4_9GAMM</name>
<dbReference type="Gene3D" id="3.40.390.10">
    <property type="entry name" value="Collagenase (Catalytic Domain)"/>
    <property type="match status" value="1"/>
</dbReference>
<dbReference type="AlphaFoldDB" id="A0A1N6WCE4"/>
<dbReference type="Gene3D" id="2.150.10.10">
    <property type="entry name" value="Serralysin-like metalloprotease, C-terminal"/>
    <property type="match status" value="1"/>
</dbReference>
<dbReference type="Gene3D" id="1.10.3130.20">
    <property type="entry name" value="Phycobilisome linker domain"/>
    <property type="match status" value="1"/>
</dbReference>
<dbReference type="EMBL" id="FTMN01000010">
    <property type="protein sequence ID" value="SIQ87630.1"/>
    <property type="molecule type" value="Genomic_DNA"/>
</dbReference>
<comment type="similarity">
    <text evidence="3">Belongs to the peptidase M10B family.</text>
</comment>
<evidence type="ECO:0000256" key="4">
    <source>
        <dbReference type="ARBA" id="ARBA00022525"/>
    </source>
</evidence>
<dbReference type="InterPro" id="IPR018247">
    <property type="entry name" value="EF_Hand_1_Ca_BS"/>
</dbReference>
<dbReference type="GO" id="GO:0005509">
    <property type="term" value="F:calcium ion binding"/>
    <property type="evidence" value="ECO:0007669"/>
    <property type="project" value="InterPro"/>
</dbReference>
<dbReference type="InterPro" id="IPR038255">
    <property type="entry name" value="PBS_linker_sf"/>
</dbReference>
<dbReference type="SUPFAM" id="SSF55486">
    <property type="entry name" value="Metalloproteases ('zincins'), catalytic domain"/>
    <property type="match status" value="1"/>
</dbReference>
<dbReference type="Pfam" id="PF08548">
    <property type="entry name" value="Peptidase_M10_C"/>
    <property type="match status" value="1"/>
</dbReference>
<dbReference type="Pfam" id="PF00353">
    <property type="entry name" value="HemolysinCabind"/>
    <property type="match status" value="1"/>
</dbReference>
<keyword evidence="9" id="KW-1185">Reference proteome</keyword>
<feature type="domain" description="Peptidase metallopeptidase" evidence="7">
    <location>
        <begin position="18"/>
        <end position="211"/>
    </location>
</feature>
<organism evidence="8 9">
    <name type="scientific">Marinobacterium stanieri</name>
    <dbReference type="NCBI Taxonomy" id="49186"/>
    <lineage>
        <taxon>Bacteria</taxon>
        <taxon>Pseudomonadati</taxon>
        <taxon>Pseudomonadota</taxon>
        <taxon>Gammaproteobacteria</taxon>
        <taxon>Oceanospirillales</taxon>
        <taxon>Oceanospirillaceae</taxon>
        <taxon>Marinobacterium</taxon>
    </lineage>
</organism>
<dbReference type="SUPFAM" id="SSF51120">
    <property type="entry name" value="beta-Roll"/>
    <property type="match status" value="1"/>
</dbReference>
<proteinExistence type="inferred from homology"/>
<dbReference type="Proteomes" id="UP000186895">
    <property type="component" value="Unassembled WGS sequence"/>
</dbReference>
<evidence type="ECO:0000256" key="2">
    <source>
        <dbReference type="ARBA" id="ARBA00004613"/>
    </source>
</evidence>
<dbReference type="PROSITE" id="PS00018">
    <property type="entry name" value="EF_HAND_1"/>
    <property type="match status" value="1"/>
</dbReference>
<sequence>MLVAPVDYTARWYAGLLSDYRWDTGTVTYSFPSGTAYFPPDYSEDNEWNSWFPLTFLQMNEFRGVAQQVSQLTNLNLLEVNDSTTYGDIRLAFNDQIDYETAAYAYYPWPMYENGTTPSAAAGDIWLNYDTRNDNSNPGSWFYMTLIHELGHALGLSHSFEAESDFPAVPSSQDSFQYTVMSYTDHPDMPETAPVTFQLMDVAALQYLYGANTDYNSSDTLYTFTDSIPMQTLWDGGGYDTLDFSALGSAIASDIGEGGFSSAGEVSTYSNVKVPGTNNLAIAFGAIVEKLIATDYNDQVTGAQHDNTIELGLGNDTFYWEGGHDRVWGGDGEDSIQLSNHSSRWSLDTSNGLTLDKLTLYRDSSTDNAVTFSGIETVSFSDTEYTPHQLMFKLEGDAVLADATTPWASDVLTGSSIVSAEEAQLYRAYLGIMGRTPDQPGFEWWQDELQKGSSLEQMTTGFYNSVEFRGRADIDGDNSISHEELLDELYTNTLGRLPDDGGYNWWLNELYYGFRTPAQAMLEFTQSDEYVDASLQVVGMQLWLT</sequence>
<dbReference type="InterPro" id="IPR006026">
    <property type="entry name" value="Peptidase_Metallo"/>
</dbReference>
<keyword evidence="6" id="KW-0106">Calcium</keyword>
<dbReference type="RefSeq" id="WP_083703145.1">
    <property type="nucleotide sequence ID" value="NZ_FTMN01000010.1"/>
</dbReference>
<dbReference type="GO" id="GO:0008270">
    <property type="term" value="F:zinc ion binding"/>
    <property type="evidence" value="ECO:0007669"/>
    <property type="project" value="InterPro"/>
</dbReference>